<dbReference type="CDD" id="cd01392">
    <property type="entry name" value="HTH_LacI"/>
    <property type="match status" value="1"/>
</dbReference>
<evidence type="ECO:0000256" key="2">
    <source>
        <dbReference type="ARBA" id="ARBA00023125"/>
    </source>
</evidence>
<dbReference type="SUPFAM" id="SSF47413">
    <property type="entry name" value="lambda repressor-like DNA-binding domains"/>
    <property type="match status" value="1"/>
</dbReference>
<dbReference type="InterPro" id="IPR028082">
    <property type="entry name" value="Peripla_BP_I"/>
</dbReference>
<accession>A0A841E657</accession>
<sequence length="360" mass="38453">MQHDGIGVDVDAGEVGGSDADPLDIGAAQRGRGQTVTIRDVAKAAGVSPATVSRVMNNRESVAPELARRVQQTAASLGYRPSAVAQGLARGRTGLVAITVPDLGNPMFQSVLRGLSRAAGRDGYRLLVTDSHELPLEELVLAQESRLRADGLVLCSPRSHERELAELAHTIEPFVLVNRSVADLDAPTVSVDYASGMRAVCAHLAWLGHSRVAYLEGPRASIPNRERRETLQEAAEGRFELHVVECGSMLEDGFDAADRALATGATAIVGYNDLVALGAHGKLNEIGVRVPDQVSVVGFDDIPLSRYTAPRLTTVAIPQEELGREAWQRLAAMLRDEAPPADVCFTPRLEVRQSTGPAAR</sequence>
<proteinExistence type="predicted"/>
<dbReference type="Gene3D" id="1.10.260.40">
    <property type="entry name" value="lambda repressor-like DNA-binding domains"/>
    <property type="match status" value="1"/>
</dbReference>
<dbReference type="PANTHER" id="PTHR30146:SF138">
    <property type="entry name" value="TRANSCRIPTIONAL REGULATORY PROTEIN"/>
    <property type="match status" value="1"/>
</dbReference>
<keyword evidence="7" id="KW-1185">Reference proteome</keyword>
<dbReference type="SUPFAM" id="SSF53822">
    <property type="entry name" value="Periplasmic binding protein-like I"/>
    <property type="match status" value="1"/>
</dbReference>
<comment type="caution">
    <text evidence="6">The sequence shown here is derived from an EMBL/GenBank/DDBJ whole genome shotgun (WGS) entry which is preliminary data.</text>
</comment>
<dbReference type="GO" id="GO:0000976">
    <property type="term" value="F:transcription cis-regulatory region binding"/>
    <property type="evidence" value="ECO:0007669"/>
    <property type="project" value="TreeGrafter"/>
</dbReference>
<evidence type="ECO:0000313" key="7">
    <source>
        <dbReference type="Proteomes" id="UP000578077"/>
    </source>
</evidence>
<name>A0A841E657_9ACTN</name>
<dbReference type="AlphaFoldDB" id="A0A841E657"/>
<evidence type="ECO:0000313" key="6">
    <source>
        <dbReference type="EMBL" id="MBB5998635.1"/>
    </source>
</evidence>
<dbReference type="PROSITE" id="PS00356">
    <property type="entry name" value="HTH_LACI_1"/>
    <property type="match status" value="1"/>
</dbReference>
<dbReference type="SMART" id="SM00354">
    <property type="entry name" value="HTH_LACI"/>
    <property type="match status" value="1"/>
</dbReference>
<dbReference type="Pfam" id="PF13377">
    <property type="entry name" value="Peripla_BP_3"/>
    <property type="match status" value="1"/>
</dbReference>
<dbReference type="Gene3D" id="3.40.50.2300">
    <property type="match status" value="2"/>
</dbReference>
<dbReference type="CDD" id="cd06267">
    <property type="entry name" value="PBP1_LacI_sugar_binding-like"/>
    <property type="match status" value="1"/>
</dbReference>
<dbReference type="PANTHER" id="PTHR30146">
    <property type="entry name" value="LACI-RELATED TRANSCRIPTIONAL REPRESSOR"/>
    <property type="match status" value="1"/>
</dbReference>
<evidence type="ECO:0000259" key="5">
    <source>
        <dbReference type="PROSITE" id="PS50932"/>
    </source>
</evidence>
<dbReference type="GO" id="GO:0003700">
    <property type="term" value="F:DNA-binding transcription factor activity"/>
    <property type="evidence" value="ECO:0007669"/>
    <property type="project" value="TreeGrafter"/>
</dbReference>
<evidence type="ECO:0000256" key="4">
    <source>
        <dbReference type="SAM" id="MobiDB-lite"/>
    </source>
</evidence>
<feature type="region of interest" description="Disordered" evidence="4">
    <location>
        <begin position="1"/>
        <end position="26"/>
    </location>
</feature>
<evidence type="ECO:0000256" key="3">
    <source>
        <dbReference type="ARBA" id="ARBA00023163"/>
    </source>
</evidence>
<keyword evidence="1" id="KW-0805">Transcription regulation</keyword>
<organism evidence="6 7">
    <name type="scientific">Streptomonospora salina</name>
    <dbReference type="NCBI Taxonomy" id="104205"/>
    <lineage>
        <taxon>Bacteria</taxon>
        <taxon>Bacillati</taxon>
        <taxon>Actinomycetota</taxon>
        <taxon>Actinomycetes</taxon>
        <taxon>Streptosporangiales</taxon>
        <taxon>Nocardiopsidaceae</taxon>
        <taxon>Streptomonospora</taxon>
    </lineage>
</organism>
<keyword evidence="2" id="KW-0238">DNA-binding</keyword>
<feature type="domain" description="HTH lacI-type" evidence="5">
    <location>
        <begin position="36"/>
        <end position="90"/>
    </location>
</feature>
<evidence type="ECO:0000256" key="1">
    <source>
        <dbReference type="ARBA" id="ARBA00023015"/>
    </source>
</evidence>
<reference evidence="6 7" key="1">
    <citation type="submission" date="2020-08" db="EMBL/GenBank/DDBJ databases">
        <title>Sequencing the genomes of 1000 actinobacteria strains.</title>
        <authorList>
            <person name="Klenk H.-P."/>
        </authorList>
    </citation>
    <scope>NUCLEOTIDE SEQUENCE [LARGE SCALE GENOMIC DNA]</scope>
    <source>
        <strain evidence="6 7">DSM 44593</strain>
    </source>
</reference>
<dbReference type="InterPro" id="IPR046335">
    <property type="entry name" value="LacI/GalR-like_sensor"/>
</dbReference>
<dbReference type="PROSITE" id="PS50932">
    <property type="entry name" value="HTH_LACI_2"/>
    <property type="match status" value="1"/>
</dbReference>
<dbReference type="InterPro" id="IPR010982">
    <property type="entry name" value="Lambda_DNA-bd_dom_sf"/>
</dbReference>
<keyword evidence="3" id="KW-0804">Transcription</keyword>
<protein>
    <submittedName>
        <fullName evidence="6">LacI family transcriptional regulator</fullName>
    </submittedName>
</protein>
<dbReference type="InterPro" id="IPR000843">
    <property type="entry name" value="HTH_LacI"/>
</dbReference>
<dbReference type="Proteomes" id="UP000578077">
    <property type="component" value="Unassembled WGS sequence"/>
</dbReference>
<gene>
    <name evidence="6" type="ORF">HNR25_002386</name>
</gene>
<dbReference type="RefSeq" id="WP_184635018.1">
    <property type="nucleotide sequence ID" value="NZ_BAABKT010000041.1"/>
</dbReference>
<dbReference type="EMBL" id="JACHLY010000001">
    <property type="protein sequence ID" value="MBB5998635.1"/>
    <property type="molecule type" value="Genomic_DNA"/>
</dbReference>
<dbReference type="Pfam" id="PF00356">
    <property type="entry name" value="LacI"/>
    <property type="match status" value="1"/>
</dbReference>
<dbReference type="PRINTS" id="PR00036">
    <property type="entry name" value="HTHLACI"/>
</dbReference>